<keyword evidence="2" id="KW-0012">Acyltransferase</keyword>
<dbReference type="SUPFAM" id="SSF51161">
    <property type="entry name" value="Trimeric LpxA-like enzymes"/>
    <property type="match status" value="1"/>
</dbReference>
<sequence>MPAAVKERLAISHYFEIENIGHQADSRVIQSLFGGCTLVTEPLIHLAERLPAAIERCREGGEEEKEREGGHVCGYTVDETKGPAFIHRTATVFPAAHIEGPCYIGPNATVGHAAYVRSNTAMCENAIVGHSSECKHSILLPHAHAPHFNYVGDSIIGWRVNLGAGTKLSNLPMMSLEDINTQQQQHKTPADVRTVKIRIKPSPGEDCDYVFDTSLVKMGAVLGDGVQTGCNVVCNPGVCVGRGTLVYGGVCLRGGYYAPRQIVKLRQEIEISQRW</sequence>
<dbReference type="InterPro" id="IPR011004">
    <property type="entry name" value="Trimer_LpxA-like_sf"/>
</dbReference>
<evidence type="ECO:0000256" key="2">
    <source>
        <dbReference type="ARBA" id="ARBA00023315"/>
    </source>
</evidence>
<name>A0A0G4GHD9_VITBC</name>
<feature type="domain" description="Mannose-1-phosphate guanyltransferase C-terminal" evidence="3">
    <location>
        <begin position="98"/>
        <end position="173"/>
    </location>
</feature>
<protein>
    <recommendedName>
        <fullName evidence="3">Mannose-1-phosphate guanyltransferase C-terminal domain-containing protein</fullName>
    </recommendedName>
</protein>
<evidence type="ECO:0000313" key="4">
    <source>
        <dbReference type="EMBL" id="CEM29157.1"/>
    </source>
</evidence>
<dbReference type="InterPro" id="IPR050065">
    <property type="entry name" value="GlmU-like"/>
</dbReference>
<dbReference type="InterPro" id="IPR056729">
    <property type="entry name" value="GMPPB_C"/>
</dbReference>
<evidence type="ECO:0000256" key="1">
    <source>
        <dbReference type="ARBA" id="ARBA00022679"/>
    </source>
</evidence>
<accession>A0A0G4GHD9</accession>
<reference evidence="4 5" key="1">
    <citation type="submission" date="2014-11" db="EMBL/GenBank/DDBJ databases">
        <authorList>
            <person name="Zhu J."/>
            <person name="Qi W."/>
            <person name="Song R."/>
        </authorList>
    </citation>
    <scope>NUCLEOTIDE SEQUENCE [LARGE SCALE GENOMIC DNA]</scope>
</reference>
<dbReference type="EMBL" id="CDMY01000666">
    <property type="protein sequence ID" value="CEM29157.1"/>
    <property type="molecule type" value="Genomic_DNA"/>
</dbReference>
<dbReference type="GO" id="GO:0016779">
    <property type="term" value="F:nucleotidyltransferase activity"/>
    <property type="evidence" value="ECO:0007669"/>
    <property type="project" value="UniProtKB-ARBA"/>
</dbReference>
<dbReference type="Pfam" id="PF25087">
    <property type="entry name" value="GMPPB_C"/>
    <property type="match status" value="1"/>
</dbReference>
<dbReference type="STRING" id="1169540.A0A0G4GHD9"/>
<dbReference type="Proteomes" id="UP000041254">
    <property type="component" value="Unassembled WGS sequence"/>
</dbReference>
<dbReference type="GO" id="GO:0016746">
    <property type="term" value="F:acyltransferase activity"/>
    <property type="evidence" value="ECO:0007669"/>
    <property type="project" value="UniProtKB-KW"/>
</dbReference>
<evidence type="ECO:0000313" key="5">
    <source>
        <dbReference type="Proteomes" id="UP000041254"/>
    </source>
</evidence>
<dbReference type="PANTHER" id="PTHR43584:SF8">
    <property type="entry name" value="N-ACETYLMURAMATE ALPHA-1-PHOSPHATE URIDYLYLTRANSFERASE"/>
    <property type="match status" value="1"/>
</dbReference>
<keyword evidence="5" id="KW-1185">Reference proteome</keyword>
<gene>
    <name evidence="4" type="ORF">Vbra_9999</name>
</gene>
<dbReference type="VEuPathDB" id="CryptoDB:Vbra_9999"/>
<dbReference type="Gene3D" id="2.160.10.10">
    <property type="entry name" value="Hexapeptide repeat proteins"/>
    <property type="match status" value="1"/>
</dbReference>
<keyword evidence="1" id="KW-0808">Transferase</keyword>
<dbReference type="PANTHER" id="PTHR43584">
    <property type="entry name" value="NUCLEOTIDYL TRANSFERASE"/>
    <property type="match status" value="1"/>
</dbReference>
<organism evidence="4 5">
    <name type="scientific">Vitrella brassicaformis (strain CCMP3155)</name>
    <dbReference type="NCBI Taxonomy" id="1169540"/>
    <lineage>
        <taxon>Eukaryota</taxon>
        <taxon>Sar</taxon>
        <taxon>Alveolata</taxon>
        <taxon>Colpodellida</taxon>
        <taxon>Vitrellaceae</taxon>
        <taxon>Vitrella</taxon>
    </lineage>
</organism>
<dbReference type="AlphaFoldDB" id="A0A0G4GHD9"/>
<evidence type="ECO:0000259" key="3">
    <source>
        <dbReference type="Pfam" id="PF25087"/>
    </source>
</evidence>
<proteinExistence type="predicted"/>
<dbReference type="InParanoid" id="A0A0G4GHD9"/>